<name>A0A507QLP0_MONPU</name>
<sequence>MPEFFFANSTDKIPGSNGHLPVDFKIRAPPSTDIWSKPPFTISFNAPILYQVVSLTSFKRARVAFNARWTEIYDQAGLVLVLNGRDGDRKWVKSGIEFAHGRPHLSTVAKDRWADWSLLPVPSDGHAATIEIVREPDNSLWVYQIQGIQRFPIREVTWVFEEGGATEECWIGVYAARPSSEGGDLTVNFGNLVIEQAH</sequence>
<evidence type="ECO:0008006" key="3">
    <source>
        <dbReference type="Google" id="ProtNLM"/>
    </source>
</evidence>
<organism evidence="1 2">
    <name type="scientific">Monascus purpureus</name>
    <name type="common">Red mold</name>
    <name type="synonym">Monascus anka</name>
    <dbReference type="NCBI Taxonomy" id="5098"/>
    <lineage>
        <taxon>Eukaryota</taxon>
        <taxon>Fungi</taxon>
        <taxon>Dikarya</taxon>
        <taxon>Ascomycota</taxon>
        <taxon>Pezizomycotina</taxon>
        <taxon>Eurotiomycetes</taxon>
        <taxon>Eurotiomycetidae</taxon>
        <taxon>Eurotiales</taxon>
        <taxon>Aspergillaceae</taxon>
        <taxon>Monascus</taxon>
    </lineage>
</organism>
<reference evidence="1 2" key="1">
    <citation type="submission" date="2019-06" db="EMBL/GenBank/DDBJ databases">
        <title>Wine fermentation using esterase from Monascus purpureus.</title>
        <authorList>
            <person name="Geng C."/>
            <person name="Zhang Y."/>
        </authorList>
    </citation>
    <scope>NUCLEOTIDE SEQUENCE [LARGE SCALE GENOMIC DNA]</scope>
    <source>
        <strain evidence="1">HQ1</strain>
    </source>
</reference>
<dbReference type="Proteomes" id="UP000319663">
    <property type="component" value="Unassembled WGS sequence"/>
</dbReference>
<dbReference type="AlphaFoldDB" id="A0A507QLP0"/>
<evidence type="ECO:0000313" key="2">
    <source>
        <dbReference type="Proteomes" id="UP000319663"/>
    </source>
</evidence>
<dbReference type="InterPro" id="IPR013320">
    <property type="entry name" value="ConA-like_dom_sf"/>
</dbReference>
<dbReference type="PANTHER" id="PTHR35332">
    <property type="entry name" value="REGULATION OF ENOLASE PROTEIN 1"/>
    <property type="match status" value="1"/>
</dbReference>
<accession>A0A507QLP0</accession>
<gene>
    <name evidence="1" type="ORF">MPDQ_004200</name>
</gene>
<evidence type="ECO:0000313" key="1">
    <source>
        <dbReference type="EMBL" id="TQB67985.1"/>
    </source>
</evidence>
<dbReference type="PANTHER" id="PTHR35332:SF2">
    <property type="entry name" value="REGULATION OF ENOLASE PROTEIN 1"/>
    <property type="match status" value="1"/>
</dbReference>
<dbReference type="OrthoDB" id="42525at2759"/>
<dbReference type="EMBL" id="VIFY01000269">
    <property type="protein sequence ID" value="TQB67985.1"/>
    <property type="molecule type" value="Genomic_DNA"/>
</dbReference>
<keyword evidence="2" id="KW-1185">Reference proteome</keyword>
<dbReference type="SUPFAM" id="SSF49899">
    <property type="entry name" value="Concanavalin A-like lectins/glucanases"/>
    <property type="match status" value="1"/>
</dbReference>
<comment type="caution">
    <text evidence="1">The sequence shown here is derived from an EMBL/GenBank/DDBJ whole genome shotgun (WGS) entry which is preliminary data.</text>
</comment>
<dbReference type="Pfam" id="PF07081">
    <property type="entry name" value="DUF1349"/>
    <property type="match status" value="1"/>
</dbReference>
<proteinExistence type="predicted"/>
<dbReference type="Gene3D" id="2.60.120.200">
    <property type="match status" value="1"/>
</dbReference>
<dbReference type="InterPro" id="IPR009784">
    <property type="entry name" value="DUF1349"/>
</dbReference>
<protein>
    <recommendedName>
        <fullName evidence="3">Beta-xylosidase C-terminal Concanavalin A-like domain-containing protein</fullName>
    </recommendedName>
</protein>
<dbReference type="STRING" id="5098.A0A507QLP0"/>